<dbReference type="Pfam" id="PF10188">
    <property type="entry name" value="Oscp1"/>
    <property type="match status" value="1"/>
</dbReference>
<dbReference type="OrthoDB" id="2157380at2759"/>
<protein>
    <submittedName>
        <fullName evidence="2">Protein OSCP1</fullName>
    </submittedName>
</protein>
<reference evidence="2 3" key="1">
    <citation type="submission" date="2015-12" db="EMBL/GenBank/DDBJ databases">
        <title>The genome of Folsomia candida.</title>
        <authorList>
            <person name="Faddeeva A."/>
            <person name="Derks M.F."/>
            <person name="Anvar Y."/>
            <person name="Smit S."/>
            <person name="Van Straalen N."/>
            <person name="Roelofs D."/>
        </authorList>
    </citation>
    <scope>NUCLEOTIDE SEQUENCE [LARGE SCALE GENOMIC DNA]</scope>
    <source>
        <strain evidence="2 3">VU population</strain>
        <tissue evidence="2">Whole body</tissue>
    </source>
</reference>
<accession>A0A226EM93</accession>
<name>A0A226EM93_FOLCA</name>
<sequence length="518" mass="57818">MVPDANLLFYTNLAGEMFYIISHRMKSQSVKLELQQRVYNDLAISVCHPVVVQNLVKGKLQILEMNMMDIRTLIDRMVHSSIMTVNAYSMEKLFELTLIATRYQYTVCQHPKDVLLIALNHLDGIRSAITDPTAIQLCGSLHKIFIERLQGESSIRMQEYRFSILTYLADVKLKMTNLIKLGFQKSSGEFVKDFPPTQFCRDEFKQPGLIELYGDAELEHSDSSDTSDSNNEAPEDNYNIDEEVDDEHCMQNQLDEINPLGGGDNGCHFENISLQIHDNELEEDDDLLEIEYVENSFQEIFESSSAEPSIIMKFTRQRSETDDEEGTDTSAGGVPMSCSYELHGSRGITLGQSIYEIPGNSDEGAKSVVAKSNVTSEPGSEQTNLENDLDAIAIKSVQGLELCSILLGCKNESKVEYKSPLTNFRTSSSGGESSTTDQDLLPESYIPFTSSSHTSSSSNITPITGVNIVKFDARTDRSQSKAALSKISKELDFGSDWEPSSETEKSNLFDLLEPEPDV</sequence>
<dbReference type="EMBL" id="LNIX01000003">
    <property type="protein sequence ID" value="OXA58134.1"/>
    <property type="molecule type" value="Genomic_DNA"/>
</dbReference>
<gene>
    <name evidence="2" type="ORF">Fcan01_08423</name>
</gene>
<dbReference type="Proteomes" id="UP000198287">
    <property type="component" value="Unassembled WGS sequence"/>
</dbReference>
<evidence type="ECO:0000313" key="2">
    <source>
        <dbReference type="EMBL" id="OXA58134.1"/>
    </source>
</evidence>
<feature type="compositionally biased region" description="Low complexity" evidence="1">
    <location>
        <begin position="426"/>
        <end position="436"/>
    </location>
</feature>
<keyword evidence="3" id="KW-1185">Reference proteome</keyword>
<dbReference type="PANTHER" id="PTHR21439">
    <property type="entry name" value="OXIDORED-NITRO DOMAIN-CONTAINING PROTEIN"/>
    <property type="match status" value="1"/>
</dbReference>
<dbReference type="GO" id="GO:0005737">
    <property type="term" value="C:cytoplasm"/>
    <property type="evidence" value="ECO:0007669"/>
    <property type="project" value="TreeGrafter"/>
</dbReference>
<evidence type="ECO:0000313" key="3">
    <source>
        <dbReference type="Proteomes" id="UP000198287"/>
    </source>
</evidence>
<feature type="region of interest" description="Disordered" evidence="1">
    <location>
        <begin position="316"/>
        <end position="335"/>
    </location>
</feature>
<dbReference type="PANTHER" id="PTHR21439:SF0">
    <property type="entry name" value="PROTEIN OSCP1"/>
    <property type="match status" value="1"/>
</dbReference>
<dbReference type="InterPro" id="IPR019332">
    <property type="entry name" value="OSCP1"/>
</dbReference>
<feature type="region of interest" description="Disordered" evidence="1">
    <location>
        <begin position="421"/>
        <end position="443"/>
    </location>
</feature>
<dbReference type="AlphaFoldDB" id="A0A226EM93"/>
<feature type="region of interest" description="Disordered" evidence="1">
    <location>
        <begin position="493"/>
        <end position="518"/>
    </location>
</feature>
<comment type="caution">
    <text evidence="2">The sequence shown here is derived from an EMBL/GenBank/DDBJ whole genome shotgun (WGS) entry which is preliminary data.</text>
</comment>
<organism evidence="2 3">
    <name type="scientific">Folsomia candida</name>
    <name type="common">Springtail</name>
    <dbReference type="NCBI Taxonomy" id="158441"/>
    <lineage>
        <taxon>Eukaryota</taxon>
        <taxon>Metazoa</taxon>
        <taxon>Ecdysozoa</taxon>
        <taxon>Arthropoda</taxon>
        <taxon>Hexapoda</taxon>
        <taxon>Collembola</taxon>
        <taxon>Entomobryomorpha</taxon>
        <taxon>Isotomoidea</taxon>
        <taxon>Isotomidae</taxon>
        <taxon>Proisotominae</taxon>
        <taxon>Folsomia</taxon>
    </lineage>
</organism>
<dbReference type="GO" id="GO:0005886">
    <property type="term" value="C:plasma membrane"/>
    <property type="evidence" value="ECO:0007669"/>
    <property type="project" value="TreeGrafter"/>
</dbReference>
<proteinExistence type="predicted"/>
<evidence type="ECO:0000256" key="1">
    <source>
        <dbReference type="SAM" id="MobiDB-lite"/>
    </source>
</evidence>